<evidence type="ECO:0000256" key="1">
    <source>
        <dbReference type="ARBA" id="ARBA00004141"/>
    </source>
</evidence>
<dbReference type="NCBIfam" id="TIGR03025">
    <property type="entry name" value="EPS_sugtrans"/>
    <property type="match status" value="1"/>
</dbReference>
<sequence>MTKRGGEKLPLFFSTYITDFLYLQSECNYMAKNKDIHFEISERKVLLRILDIVMVFLGLYLLEQFFDFNYLTLHQEHGVALVVLAFYLTILGTVFEIYDLQKSSTLDVTFRNVVLTASTVVLIYMLTPFFTPFLPDKRIEIVYFYSSIIVMVFLWRVVYVTFITKPRFYKKVLLVGEISNIESIIKPLKQADPNYKIVGFINCEQEHEAPIKFRGLKEFQPHELLSVINEQNISEILVAAYNSETITNEIYGNLMMLLESGFTIREYTQVYEEITHRVPIQFVGKDFYKYFPFSRSHQNKLYQLFHRSFDLIFSTVGLLFGVAMLPIILIGNLIANRGPLFYVQERVGKNGAVFNIVKLRSMIVNAESSGEAKWAQKNDSRVTPFGRFLRRSRIDEIPQFVNVLKGEMSVIGPRPERPYFVNELSQIIPFYEMRHVIKPGLTGWAQIKSRYGSSVDDSLTKLQYDLYYIKHCSFFMDVNILVKTLSAVLYYRGQ</sequence>
<evidence type="ECO:0000259" key="8">
    <source>
        <dbReference type="Pfam" id="PF02397"/>
    </source>
</evidence>
<accession>A0ABY2G5U4</accession>
<dbReference type="PANTHER" id="PTHR30576">
    <property type="entry name" value="COLANIC BIOSYNTHESIS UDP-GLUCOSE LIPID CARRIER TRANSFERASE"/>
    <property type="match status" value="1"/>
</dbReference>
<keyword evidence="10" id="KW-1185">Reference proteome</keyword>
<evidence type="ECO:0000313" key="9">
    <source>
        <dbReference type="EMBL" id="TDY11796.1"/>
    </source>
</evidence>
<feature type="transmembrane region" description="Helical" evidence="7">
    <location>
        <begin position="45"/>
        <end position="66"/>
    </location>
</feature>
<comment type="similarity">
    <text evidence="2">Belongs to the bacterial sugar transferase family.</text>
</comment>
<gene>
    <name evidence="9" type="ORF">A8975_1635</name>
</gene>
<evidence type="ECO:0000256" key="2">
    <source>
        <dbReference type="ARBA" id="ARBA00006464"/>
    </source>
</evidence>
<evidence type="ECO:0000256" key="3">
    <source>
        <dbReference type="ARBA" id="ARBA00022679"/>
    </source>
</evidence>
<evidence type="ECO:0000256" key="4">
    <source>
        <dbReference type="ARBA" id="ARBA00022692"/>
    </source>
</evidence>
<feature type="transmembrane region" description="Helical" evidence="7">
    <location>
        <begin position="110"/>
        <end position="130"/>
    </location>
</feature>
<dbReference type="PANTHER" id="PTHR30576:SF0">
    <property type="entry name" value="UNDECAPRENYL-PHOSPHATE N-ACETYLGALACTOSAMINYL 1-PHOSPHATE TRANSFERASE-RELATED"/>
    <property type="match status" value="1"/>
</dbReference>
<dbReference type="Pfam" id="PF02397">
    <property type="entry name" value="Bac_transf"/>
    <property type="match status" value="1"/>
</dbReference>
<evidence type="ECO:0000256" key="5">
    <source>
        <dbReference type="ARBA" id="ARBA00022989"/>
    </source>
</evidence>
<dbReference type="InterPro" id="IPR017475">
    <property type="entry name" value="EPS_sugar_tfrase"/>
</dbReference>
<keyword evidence="5 7" id="KW-1133">Transmembrane helix</keyword>
<name>A0ABY2G5U4_9FLAO</name>
<keyword evidence="3" id="KW-0808">Transferase</keyword>
<protein>
    <submittedName>
        <fullName evidence="9">Exopolysaccharide biosynthesis polyprenyl glycosylphosphotransferase</fullName>
    </submittedName>
</protein>
<evidence type="ECO:0000313" key="10">
    <source>
        <dbReference type="Proteomes" id="UP000294930"/>
    </source>
</evidence>
<comment type="subcellular location">
    <subcellularLocation>
        <location evidence="1">Membrane</location>
        <topology evidence="1">Multi-pass membrane protein</topology>
    </subcellularLocation>
</comment>
<proteinExistence type="inferred from homology"/>
<dbReference type="InterPro" id="IPR003362">
    <property type="entry name" value="Bact_transf"/>
</dbReference>
<evidence type="ECO:0000256" key="6">
    <source>
        <dbReference type="ARBA" id="ARBA00023136"/>
    </source>
</evidence>
<organism evidence="9 10">
    <name type="scientific">Meridianimaribacter flavus</name>
    <dbReference type="NCBI Taxonomy" id="571115"/>
    <lineage>
        <taxon>Bacteria</taxon>
        <taxon>Pseudomonadati</taxon>
        <taxon>Bacteroidota</taxon>
        <taxon>Flavobacteriia</taxon>
        <taxon>Flavobacteriales</taxon>
        <taxon>Flavobacteriaceae</taxon>
        <taxon>Meridianimaribacter</taxon>
    </lineage>
</organism>
<feature type="transmembrane region" description="Helical" evidence="7">
    <location>
        <begin position="311"/>
        <end position="335"/>
    </location>
</feature>
<feature type="transmembrane region" description="Helical" evidence="7">
    <location>
        <begin position="78"/>
        <end position="98"/>
    </location>
</feature>
<dbReference type="EMBL" id="SOQZ01000003">
    <property type="protein sequence ID" value="TDY11796.1"/>
    <property type="molecule type" value="Genomic_DNA"/>
</dbReference>
<evidence type="ECO:0000256" key="7">
    <source>
        <dbReference type="SAM" id="Phobius"/>
    </source>
</evidence>
<feature type="transmembrane region" description="Helical" evidence="7">
    <location>
        <begin position="142"/>
        <end position="162"/>
    </location>
</feature>
<keyword evidence="6 7" id="KW-0472">Membrane</keyword>
<comment type="caution">
    <text evidence="9">The sequence shown here is derived from an EMBL/GenBank/DDBJ whole genome shotgun (WGS) entry which is preliminary data.</text>
</comment>
<keyword evidence="4 7" id="KW-0812">Transmembrane</keyword>
<reference evidence="9 10" key="1">
    <citation type="submission" date="2019-03" db="EMBL/GenBank/DDBJ databases">
        <title>Genomic Encyclopedia of Type Strains, Phase III (KMG-III): the genomes of soil and plant-associated and newly described type strains.</title>
        <authorList>
            <person name="Whitman W."/>
        </authorList>
    </citation>
    <scope>NUCLEOTIDE SEQUENCE [LARGE SCALE GENOMIC DNA]</scope>
    <source>
        <strain evidence="9 10">CGMCC 1.10957</strain>
    </source>
</reference>
<dbReference type="Gene3D" id="3.40.50.720">
    <property type="entry name" value="NAD(P)-binding Rossmann-like Domain"/>
    <property type="match status" value="1"/>
</dbReference>
<feature type="domain" description="Bacterial sugar transferase" evidence="8">
    <location>
        <begin position="307"/>
        <end position="489"/>
    </location>
</feature>
<dbReference type="Proteomes" id="UP000294930">
    <property type="component" value="Unassembled WGS sequence"/>
</dbReference>